<accession>A0ABX2P4D1</accession>
<dbReference type="Proteomes" id="UP001516351">
    <property type="component" value="Unassembled WGS sequence"/>
</dbReference>
<reference evidence="1 2" key="1">
    <citation type="submission" date="2020-06" db="EMBL/GenBank/DDBJ databases">
        <title>Synonyms of Asaia species.</title>
        <authorList>
            <person name="Sombolestani A."/>
        </authorList>
    </citation>
    <scope>NUCLEOTIDE SEQUENCE [LARGE SCALE GENOMIC DNA]</scope>
    <source>
        <strain evidence="1 2">LMG 27047</strain>
    </source>
</reference>
<dbReference type="EMBL" id="JABXXV010000003">
    <property type="protein sequence ID" value="NVN46384.1"/>
    <property type="molecule type" value="Genomic_DNA"/>
</dbReference>
<evidence type="ECO:0000313" key="1">
    <source>
        <dbReference type="EMBL" id="NVN46384.1"/>
    </source>
</evidence>
<protein>
    <submittedName>
        <fullName evidence="1">Uncharacterized protein</fullName>
    </submittedName>
</protein>
<comment type="caution">
    <text evidence="1">The sequence shown here is derived from an EMBL/GenBank/DDBJ whole genome shotgun (WGS) entry which is preliminary data.</text>
</comment>
<sequence length="707" mass="78073">MPRFLLSWHGTILCHEEARLFCAPLADVASGRARPVLVSQCNEMVEGPCSLTVVTDVVSDPEGVIALRAGQTYLTANPDNTMRLSDACDDWEHYLPVSLETLDPLDALTSRRWLDDQIRIIRPRLDSFRISISDVPCDPRGFTMEPDGAIRHPAIPHPLRPWPNAMAGRALSAVLLALAQGDTGRKTIWAQWPDLARQVTLTLAEPDHPAHLYYLARLCTLLGLLDEADLCLQALSGAMNEADRLWASSIVAAAADDDETAARLLAEAFTKAAGTRHDTAAIAPHTARILAGNLTHRSILRGSATLLQVRFDGAFDLALMPGKLPPDADYHLRADYYHALEEVWSACPQTGRDGFLAQEERLNGVSHALLVIQGHNHWLKGAWEAADACYDQARLRAIEDGFRFIHFNCGAYSWLTDTERPPEPDPLSVQNWRWHHAANAAVEPQLCLVAGCDASYFRFVPKFLASLVNALEKAPTPPRIHLVLGLSSPTGKQLDFLTQCSASLAASGSSLALSFAHGQLTHPDGASYASLRYLLMPEIVKRQSCPVLTLDIDAMIPSDFPDLIATLQADFDYGFRLYAFDRAGHQYFGEPWGFGAGVSYFGETDHLPVIAQALHDYLVKAYRSANPTNWCVDQCALSAVYHRHIAPRWDSLRIRFMDDDPAIVIMPHHVGMDKRSFGAWEGIVDMDPVFTRLGMNPDHARLLGRPA</sequence>
<evidence type="ECO:0000313" key="2">
    <source>
        <dbReference type="Proteomes" id="UP001516351"/>
    </source>
</evidence>
<proteinExistence type="predicted"/>
<dbReference type="RefSeq" id="WP_267312329.1">
    <property type="nucleotide sequence ID" value="NZ_JABXXV010000003.1"/>
</dbReference>
<keyword evidence="2" id="KW-1185">Reference proteome</keyword>
<gene>
    <name evidence="1" type="ORF">HW542_06120</name>
</gene>
<organism evidence="1 2">
    <name type="scientific">Asaia spathodeae</name>
    <dbReference type="NCBI Taxonomy" id="657016"/>
    <lineage>
        <taxon>Bacteria</taxon>
        <taxon>Pseudomonadati</taxon>
        <taxon>Pseudomonadota</taxon>
        <taxon>Alphaproteobacteria</taxon>
        <taxon>Acetobacterales</taxon>
        <taxon>Acetobacteraceae</taxon>
        <taxon>Asaia</taxon>
    </lineage>
</organism>
<name>A0ABX2P4D1_9PROT</name>